<accession>A0A5E4UT08</accession>
<dbReference type="PANTHER" id="PTHR34216">
    <property type="match status" value="1"/>
</dbReference>
<gene>
    <name evidence="3" type="ORF">PCO31111_02262</name>
</gene>
<reference evidence="3 4" key="1">
    <citation type="submission" date="2019-08" db="EMBL/GenBank/DDBJ databases">
        <authorList>
            <person name="Peeters C."/>
        </authorList>
    </citation>
    <scope>NUCLEOTIDE SEQUENCE [LARGE SCALE GENOMIC DNA]</scope>
    <source>
        <strain evidence="3 4">LMG 31111</strain>
    </source>
</reference>
<dbReference type="PROSITE" id="PS51677">
    <property type="entry name" value="NODB"/>
    <property type="match status" value="1"/>
</dbReference>
<dbReference type="EMBL" id="CABPSE010000006">
    <property type="protein sequence ID" value="VVE03092.1"/>
    <property type="molecule type" value="Genomic_DNA"/>
</dbReference>
<dbReference type="InterPro" id="IPR051398">
    <property type="entry name" value="Polysacch_Deacetylase"/>
</dbReference>
<name>A0A5E4UT08_9BURK</name>
<dbReference type="InterPro" id="IPR002509">
    <property type="entry name" value="NODB_dom"/>
</dbReference>
<dbReference type="PANTHER" id="PTHR34216:SF7">
    <property type="entry name" value="POLY-BETA-1,6-N-ACETYL-D-GLUCOSAMINE N-DEACETYLASE"/>
    <property type="match status" value="1"/>
</dbReference>
<dbReference type="Proteomes" id="UP000383971">
    <property type="component" value="Unassembled WGS sequence"/>
</dbReference>
<evidence type="ECO:0000259" key="2">
    <source>
        <dbReference type="PROSITE" id="PS51677"/>
    </source>
</evidence>
<evidence type="ECO:0000313" key="4">
    <source>
        <dbReference type="Proteomes" id="UP000383971"/>
    </source>
</evidence>
<dbReference type="RefSeq" id="WP_254435246.1">
    <property type="nucleotide sequence ID" value="NZ_CABPSE010000006.1"/>
</dbReference>
<evidence type="ECO:0000256" key="1">
    <source>
        <dbReference type="ARBA" id="ARBA00022729"/>
    </source>
</evidence>
<evidence type="ECO:0000313" key="3">
    <source>
        <dbReference type="EMBL" id="VVE03092.1"/>
    </source>
</evidence>
<organism evidence="3 4">
    <name type="scientific">Pandoraea communis</name>
    <dbReference type="NCBI Taxonomy" id="2508297"/>
    <lineage>
        <taxon>Bacteria</taxon>
        <taxon>Pseudomonadati</taxon>
        <taxon>Pseudomonadota</taxon>
        <taxon>Betaproteobacteria</taxon>
        <taxon>Burkholderiales</taxon>
        <taxon>Burkholderiaceae</taxon>
        <taxon>Pandoraea</taxon>
    </lineage>
</organism>
<dbReference type="InterPro" id="IPR011330">
    <property type="entry name" value="Glyco_hydro/deAcase_b/a-brl"/>
</dbReference>
<dbReference type="SUPFAM" id="SSF88713">
    <property type="entry name" value="Glycoside hydrolase/deacetylase"/>
    <property type="match status" value="1"/>
</dbReference>
<dbReference type="Gene3D" id="3.20.20.370">
    <property type="entry name" value="Glycoside hydrolase/deacetylase"/>
    <property type="match status" value="1"/>
</dbReference>
<proteinExistence type="predicted"/>
<dbReference type="GO" id="GO:0016810">
    <property type="term" value="F:hydrolase activity, acting on carbon-nitrogen (but not peptide) bonds"/>
    <property type="evidence" value="ECO:0007669"/>
    <property type="project" value="InterPro"/>
</dbReference>
<protein>
    <submittedName>
        <fullName evidence="3">Polysaccharide deacetylase</fullName>
    </submittedName>
</protein>
<keyword evidence="1" id="KW-0732">Signal</keyword>
<feature type="domain" description="NodB homology" evidence="2">
    <location>
        <begin position="95"/>
        <end position="269"/>
    </location>
</feature>
<keyword evidence="4" id="KW-1185">Reference proteome</keyword>
<dbReference type="GO" id="GO:0005975">
    <property type="term" value="P:carbohydrate metabolic process"/>
    <property type="evidence" value="ECO:0007669"/>
    <property type="project" value="InterPro"/>
</dbReference>
<dbReference type="CDD" id="cd10918">
    <property type="entry name" value="CE4_NodB_like_5s_6s"/>
    <property type="match status" value="1"/>
</dbReference>
<dbReference type="Pfam" id="PF01522">
    <property type="entry name" value="Polysacc_deac_1"/>
    <property type="match status" value="1"/>
</dbReference>
<sequence>MSFRRCDKGWRALTVLVITLILLVQPADVYAQSSSHDVLILVYHRFSARETDSTTVRPQTFLAQISFFEENGFRIVPLSDVLAWHAGVQDNLPPRALVLTVDDGHRSVYEVLWPMLKAHPVPITLFIYPSAISNASYAMKWDELRTLAGTGVFDVQSHTYWHPNFKTERKRLTPEAYSRFAHDQLHRSRQRLESELKHPVRLLAWPFGIYDWQLENIARDEGYTNGFSLDAQPVTPRANPMALPRYLMTQRCATACLRGMLRDAQNHHD</sequence>
<dbReference type="AlphaFoldDB" id="A0A5E4UT08"/>